<dbReference type="GO" id="GO:0005675">
    <property type="term" value="C:transcription factor TFIIH holo complex"/>
    <property type="evidence" value="ECO:0007669"/>
    <property type="project" value="TreeGrafter"/>
</dbReference>
<dbReference type="SMART" id="SM00487">
    <property type="entry name" value="DEXDc"/>
    <property type="match status" value="1"/>
</dbReference>
<dbReference type="GO" id="GO:0003723">
    <property type="term" value="F:RNA binding"/>
    <property type="evidence" value="ECO:0007669"/>
    <property type="project" value="UniProtKB-UniRule"/>
</dbReference>
<dbReference type="EC" id="5.6.2.4" evidence="8"/>
<dbReference type="SUPFAM" id="SSF52540">
    <property type="entry name" value="P-loop containing nucleoside triphosphate hydrolases"/>
    <property type="match status" value="2"/>
</dbReference>
<dbReference type="AlphaFoldDB" id="A0A367K7J1"/>
<feature type="domain" description="Helicase ATP-binding" evidence="14">
    <location>
        <begin position="439"/>
        <end position="601"/>
    </location>
</feature>
<dbReference type="Pfam" id="PF16203">
    <property type="entry name" value="ERCC3_RAD25_C"/>
    <property type="match status" value="1"/>
</dbReference>
<sequence>PPKVESHLDNLFKQSAGKSEIAVKPILTEEVLAKVAKKKKTQDKKGANKAFLGFQKAKELLSNKRKADQLEHDTTKKVRKVLSPEELAEKETRTVFIGNLTTDCIEKEGYKQLKSRFKECGKIESIRFRSVAFSEPLDRKSAFIARKLHNDRHVLNAYIVFSQPQEAQAACKLNGVVFMDKHLRVDLAINDKQHDRKRSVFLGNLPFDTEDEELWEFFKDCGEIDYVRTVRDAKTNVGKGFGYVQFKERESVEAALAMTDKKLRNKTKIRIQRCKIPVSEGGVRDAPKNKKNKTVVKKQSGKSGKLIPKPKQLEGVRASKEDGKKFKLVKSNKKKNDSNDRQKRLADLLAFVQKKKQDNEESTAVSPADTPPIKKQKTVSSPVKPSQIKKPKHASVLPNFYFNKDKTCNHLDLPLRSTVEVRPYQKEALDAIIDTSNTDPSQHVARSGIIVLPCGAGKTLTSILVASAIQKPVLVVCSTIIAAEQFSKEFLRFTTLMASKTGMFAGSKKWPYNGPSGVLFTTYTMLVDSKNRTADSKRMSSFIDKTEWGLIILDEVHCVPANNFAKAIAKIKTKVRLGLTATMLREDERIGDLETLVGPTLYHAKWKELADKGYIAKVICTQVESDMNPIVQQTHDSIQTQGHGNLLGHSHHLKTLLAILNPKKMQICQRLIQYHEAKGDKVLVYCDHIDALKLYAEKIQRPFIYGGTPTDEARQLLSRFQIDVPETDEELTWNQIATRRSLKAKQINTLFLSRIGDTSLDLPAATVLIQVSSHFGSRRQEAQRLGRVLRAKKRNEKGFYSRFYTLVTNGTHEVSFSEKRRQFLEEDCGYGYQIWKVGQEEAGGWVVDATRDSTSPDDDEVKTDPLTCTIHGADERPYATEAEEKKLVEFLSNLKNYQVEKEEEEEELLMATGSKRKR</sequence>
<dbReference type="GO" id="GO:0016787">
    <property type="term" value="F:hydrolase activity"/>
    <property type="evidence" value="ECO:0007669"/>
    <property type="project" value="UniProtKB-KW"/>
</dbReference>
<feature type="non-terminal residue" evidence="16">
    <location>
        <position position="1"/>
    </location>
</feature>
<dbReference type="InterPro" id="IPR034221">
    <property type="entry name" value="RBM34_RRM2"/>
</dbReference>
<dbReference type="OrthoDB" id="10262986at2759"/>
<evidence type="ECO:0000259" key="13">
    <source>
        <dbReference type="PROSITE" id="PS50102"/>
    </source>
</evidence>
<proteinExistence type="inferred from homology"/>
<keyword evidence="6" id="KW-0413">Isomerase</keyword>
<feature type="coiled-coil region" evidence="11">
    <location>
        <begin position="887"/>
        <end position="914"/>
    </location>
</feature>
<keyword evidence="17" id="KW-1185">Reference proteome</keyword>
<evidence type="ECO:0000256" key="6">
    <source>
        <dbReference type="ARBA" id="ARBA00023235"/>
    </source>
</evidence>
<dbReference type="SMART" id="SM00360">
    <property type="entry name" value="RRM"/>
    <property type="match status" value="2"/>
</dbReference>
<name>A0A367K7J1_RHIST</name>
<gene>
    <name evidence="16" type="ORF">CU098_008335</name>
</gene>
<dbReference type="Gene3D" id="3.40.50.300">
    <property type="entry name" value="P-loop containing nucleotide triphosphate hydrolases"/>
    <property type="match status" value="2"/>
</dbReference>
<evidence type="ECO:0000256" key="7">
    <source>
        <dbReference type="ARBA" id="ARBA00034617"/>
    </source>
</evidence>
<dbReference type="InterPro" id="IPR050615">
    <property type="entry name" value="ATP-dep_DNA_Helicase"/>
</dbReference>
<dbReference type="InterPro" id="IPR032438">
    <property type="entry name" value="ERCC3_RAD25_C"/>
</dbReference>
<feature type="region of interest" description="Disordered" evidence="12">
    <location>
        <begin position="356"/>
        <end position="390"/>
    </location>
</feature>
<organism evidence="16 17">
    <name type="scientific">Rhizopus stolonifer</name>
    <name type="common">Rhizopus nigricans</name>
    <dbReference type="NCBI Taxonomy" id="4846"/>
    <lineage>
        <taxon>Eukaryota</taxon>
        <taxon>Fungi</taxon>
        <taxon>Fungi incertae sedis</taxon>
        <taxon>Mucoromycota</taxon>
        <taxon>Mucoromycotina</taxon>
        <taxon>Mucoromycetes</taxon>
        <taxon>Mucorales</taxon>
        <taxon>Mucorineae</taxon>
        <taxon>Rhizopodaceae</taxon>
        <taxon>Rhizopus</taxon>
    </lineage>
</organism>
<dbReference type="STRING" id="4846.A0A367K7J1"/>
<comment type="catalytic activity">
    <reaction evidence="9">
        <text>ATP + H2O = ADP + phosphate + H(+)</text>
        <dbReference type="Rhea" id="RHEA:13065"/>
        <dbReference type="ChEBI" id="CHEBI:15377"/>
        <dbReference type="ChEBI" id="CHEBI:15378"/>
        <dbReference type="ChEBI" id="CHEBI:30616"/>
        <dbReference type="ChEBI" id="CHEBI:43474"/>
        <dbReference type="ChEBI" id="CHEBI:456216"/>
        <dbReference type="EC" id="5.6.2.4"/>
    </reaction>
</comment>
<dbReference type="NCBIfam" id="TIGR00603">
    <property type="entry name" value="rad25"/>
    <property type="match status" value="1"/>
</dbReference>
<evidence type="ECO:0000256" key="2">
    <source>
        <dbReference type="ARBA" id="ARBA00022741"/>
    </source>
</evidence>
<dbReference type="Gene3D" id="3.30.70.330">
    <property type="match status" value="2"/>
</dbReference>
<dbReference type="PANTHER" id="PTHR11274:SF0">
    <property type="entry name" value="GENERAL TRANSCRIPTION AND DNA REPAIR FACTOR IIH HELICASE SUBUNIT XPB"/>
    <property type="match status" value="1"/>
</dbReference>
<dbReference type="GO" id="GO:0000112">
    <property type="term" value="C:nucleotide-excision repair factor 3 complex"/>
    <property type="evidence" value="ECO:0007669"/>
    <property type="project" value="TreeGrafter"/>
</dbReference>
<dbReference type="GO" id="GO:0003677">
    <property type="term" value="F:DNA binding"/>
    <property type="evidence" value="ECO:0007669"/>
    <property type="project" value="InterPro"/>
</dbReference>
<dbReference type="InterPro" id="IPR012677">
    <property type="entry name" value="Nucleotide-bd_a/b_plait_sf"/>
</dbReference>
<protein>
    <recommendedName>
        <fullName evidence="8">DNA 3'-5' helicase</fullName>
        <ecNumber evidence="8">5.6.2.4</ecNumber>
    </recommendedName>
</protein>
<dbReference type="GO" id="GO:0006289">
    <property type="term" value="P:nucleotide-excision repair"/>
    <property type="evidence" value="ECO:0007669"/>
    <property type="project" value="InterPro"/>
</dbReference>
<feature type="domain" description="RRM" evidence="13">
    <location>
        <begin position="198"/>
        <end position="276"/>
    </location>
</feature>
<dbReference type="PROSITE" id="PS50102">
    <property type="entry name" value="RRM"/>
    <property type="match status" value="2"/>
</dbReference>
<evidence type="ECO:0000256" key="1">
    <source>
        <dbReference type="ARBA" id="ARBA00006637"/>
    </source>
</evidence>
<comment type="catalytic activity">
    <reaction evidence="7">
        <text>Couples ATP hydrolysis with the unwinding of duplex DNA by translocating in the 3'-5' direction.</text>
        <dbReference type="EC" id="5.6.2.4"/>
    </reaction>
</comment>
<dbReference type="PROSITE" id="PS51194">
    <property type="entry name" value="HELICASE_CTER"/>
    <property type="match status" value="1"/>
</dbReference>
<feature type="region of interest" description="Disordered" evidence="12">
    <location>
        <begin position="280"/>
        <end position="319"/>
    </location>
</feature>
<dbReference type="PROSITE" id="PS51192">
    <property type="entry name" value="HELICASE_ATP_BIND_1"/>
    <property type="match status" value="1"/>
</dbReference>
<keyword evidence="2" id="KW-0547">Nucleotide-binding</keyword>
<keyword evidence="4" id="KW-0347">Helicase</keyword>
<keyword evidence="5" id="KW-0067">ATP-binding</keyword>
<feature type="compositionally biased region" description="Basic residues" evidence="12">
    <location>
        <begin position="289"/>
        <end position="300"/>
    </location>
</feature>
<evidence type="ECO:0000313" key="16">
    <source>
        <dbReference type="EMBL" id="RCH98137.1"/>
    </source>
</evidence>
<evidence type="ECO:0000256" key="12">
    <source>
        <dbReference type="SAM" id="MobiDB-lite"/>
    </source>
</evidence>
<dbReference type="EMBL" id="PJQM01002102">
    <property type="protein sequence ID" value="RCH98137.1"/>
    <property type="molecule type" value="Genomic_DNA"/>
</dbReference>
<evidence type="ECO:0000256" key="11">
    <source>
        <dbReference type="SAM" id="Coils"/>
    </source>
</evidence>
<dbReference type="GO" id="GO:0097550">
    <property type="term" value="C:transcription preinitiation complex"/>
    <property type="evidence" value="ECO:0007669"/>
    <property type="project" value="TreeGrafter"/>
</dbReference>
<comment type="similarity">
    <text evidence="1">Belongs to the helicase family. RAD25/XPB subfamily.</text>
</comment>
<dbReference type="InterPro" id="IPR006935">
    <property type="entry name" value="Helicase/UvrB_N"/>
</dbReference>
<reference evidence="16 17" key="1">
    <citation type="journal article" date="2018" name="G3 (Bethesda)">
        <title>Phylogenetic and Phylogenomic Definition of Rhizopus Species.</title>
        <authorList>
            <person name="Gryganskyi A.P."/>
            <person name="Golan J."/>
            <person name="Dolatabadi S."/>
            <person name="Mondo S."/>
            <person name="Robb S."/>
            <person name="Idnurm A."/>
            <person name="Muszewska A."/>
            <person name="Steczkiewicz K."/>
            <person name="Masonjones S."/>
            <person name="Liao H.L."/>
            <person name="Gajdeczka M.T."/>
            <person name="Anike F."/>
            <person name="Vuek A."/>
            <person name="Anishchenko I.M."/>
            <person name="Voigt K."/>
            <person name="de Hoog G.S."/>
            <person name="Smith M.E."/>
            <person name="Heitman J."/>
            <person name="Vilgalys R."/>
            <person name="Stajich J.E."/>
        </authorList>
    </citation>
    <scope>NUCLEOTIDE SEQUENCE [LARGE SCALE GENOMIC DNA]</scope>
    <source>
        <strain evidence="16 17">LSU 92-RS-03</strain>
    </source>
</reference>
<dbReference type="InterPro" id="IPR035979">
    <property type="entry name" value="RBD_domain_sf"/>
</dbReference>
<feature type="domain" description="RRM" evidence="13">
    <location>
        <begin position="93"/>
        <end position="190"/>
    </location>
</feature>
<accession>A0A367K7J1</accession>
<feature type="domain" description="Helicase C-terminal" evidence="15">
    <location>
        <begin position="666"/>
        <end position="843"/>
    </location>
</feature>
<dbReference type="InterPro" id="IPR001650">
    <property type="entry name" value="Helicase_C-like"/>
</dbReference>
<evidence type="ECO:0000256" key="10">
    <source>
        <dbReference type="PROSITE-ProRule" id="PRU00176"/>
    </source>
</evidence>
<evidence type="ECO:0000256" key="5">
    <source>
        <dbReference type="ARBA" id="ARBA00022840"/>
    </source>
</evidence>
<evidence type="ECO:0000256" key="8">
    <source>
        <dbReference type="ARBA" id="ARBA00034808"/>
    </source>
</evidence>
<dbReference type="CDD" id="cd12394">
    <property type="entry name" value="RRM1_RBM34"/>
    <property type="match status" value="1"/>
</dbReference>
<keyword evidence="3" id="KW-0378">Hydrolase</keyword>
<dbReference type="GO" id="GO:0006367">
    <property type="term" value="P:transcription initiation at RNA polymerase II promoter"/>
    <property type="evidence" value="ECO:0007669"/>
    <property type="project" value="InterPro"/>
</dbReference>
<evidence type="ECO:0000256" key="4">
    <source>
        <dbReference type="ARBA" id="ARBA00022806"/>
    </source>
</evidence>
<evidence type="ECO:0000313" key="17">
    <source>
        <dbReference type="Proteomes" id="UP000253551"/>
    </source>
</evidence>
<dbReference type="PANTHER" id="PTHR11274">
    <property type="entry name" value="RAD25/XP-B DNA REPAIR HELICASE"/>
    <property type="match status" value="1"/>
</dbReference>
<evidence type="ECO:0000256" key="9">
    <source>
        <dbReference type="ARBA" id="ARBA00048988"/>
    </source>
</evidence>
<dbReference type="CDD" id="cd12395">
    <property type="entry name" value="RRM2_RBM34"/>
    <property type="match status" value="1"/>
</dbReference>
<keyword evidence="10" id="KW-0694">RNA-binding</keyword>
<dbReference type="Pfam" id="PF00076">
    <property type="entry name" value="RRM_1"/>
    <property type="match status" value="1"/>
</dbReference>
<evidence type="ECO:0000259" key="15">
    <source>
        <dbReference type="PROSITE" id="PS51194"/>
    </source>
</evidence>
<evidence type="ECO:0000259" key="14">
    <source>
        <dbReference type="PROSITE" id="PS51192"/>
    </source>
</evidence>
<dbReference type="Pfam" id="PF04851">
    <property type="entry name" value="ResIII"/>
    <property type="match status" value="1"/>
</dbReference>
<evidence type="ECO:0000256" key="3">
    <source>
        <dbReference type="ARBA" id="ARBA00022801"/>
    </source>
</evidence>
<dbReference type="GO" id="GO:0043138">
    <property type="term" value="F:3'-5' DNA helicase activity"/>
    <property type="evidence" value="ECO:0007669"/>
    <property type="project" value="UniProtKB-EC"/>
</dbReference>
<comment type="caution">
    <text evidence="16">The sequence shown here is derived from an EMBL/GenBank/DDBJ whole genome shotgun (WGS) entry which is preliminary data.</text>
</comment>
<dbReference type="Proteomes" id="UP000253551">
    <property type="component" value="Unassembled WGS sequence"/>
</dbReference>
<dbReference type="InterPro" id="IPR000504">
    <property type="entry name" value="RRM_dom"/>
</dbReference>
<dbReference type="SUPFAM" id="SSF54928">
    <property type="entry name" value="RNA-binding domain, RBD"/>
    <property type="match status" value="1"/>
</dbReference>
<dbReference type="InterPro" id="IPR027417">
    <property type="entry name" value="P-loop_NTPase"/>
</dbReference>
<keyword evidence="11" id="KW-0175">Coiled coil</keyword>
<dbReference type="CDD" id="cd18789">
    <property type="entry name" value="SF2_C_XPB"/>
    <property type="match status" value="1"/>
</dbReference>
<dbReference type="GO" id="GO:0005524">
    <property type="term" value="F:ATP binding"/>
    <property type="evidence" value="ECO:0007669"/>
    <property type="project" value="UniProtKB-KW"/>
</dbReference>
<dbReference type="InterPro" id="IPR001161">
    <property type="entry name" value="XPB/Ssl2"/>
</dbReference>
<dbReference type="InterPro" id="IPR014001">
    <property type="entry name" value="Helicase_ATP-bd"/>
</dbReference>